<organism evidence="7 8">
    <name type="scientific">Tectimicrobiota bacterium</name>
    <dbReference type="NCBI Taxonomy" id="2528274"/>
    <lineage>
        <taxon>Bacteria</taxon>
        <taxon>Pseudomonadati</taxon>
        <taxon>Nitrospinota/Tectimicrobiota group</taxon>
        <taxon>Candidatus Tectimicrobiota</taxon>
    </lineage>
</organism>
<evidence type="ECO:0000256" key="4">
    <source>
        <dbReference type="ARBA" id="ARBA00023136"/>
    </source>
</evidence>
<dbReference type="PANTHER" id="PTHR43129:SF1">
    <property type="entry name" value="FOSMIDOMYCIN RESISTANCE PROTEIN"/>
    <property type="match status" value="1"/>
</dbReference>
<evidence type="ECO:0000256" key="5">
    <source>
        <dbReference type="SAM" id="Phobius"/>
    </source>
</evidence>
<reference evidence="7" key="1">
    <citation type="submission" date="2020-07" db="EMBL/GenBank/DDBJ databases">
        <title>Huge and variable diversity of episymbiotic CPR bacteria and DPANN archaea in groundwater ecosystems.</title>
        <authorList>
            <person name="He C.Y."/>
            <person name="Keren R."/>
            <person name="Whittaker M."/>
            <person name="Farag I.F."/>
            <person name="Doudna J."/>
            <person name="Cate J.H.D."/>
            <person name="Banfield J.F."/>
        </authorList>
    </citation>
    <scope>NUCLEOTIDE SEQUENCE</scope>
    <source>
        <strain evidence="7">NC_groundwater_763_Ag_S-0.2um_68_21</strain>
    </source>
</reference>
<feature type="domain" description="Major facilitator superfamily (MFS) profile" evidence="6">
    <location>
        <begin position="19"/>
        <end position="393"/>
    </location>
</feature>
<dbReference type="InterPro" id="IPR020846">
    <property type="entry name" value="MFS_dom"/>
</dbReference>
<dbReference type="GO" id="GO:0005886">
    <property type="term" value="C:plasma membrane"/>
    <property type="evidence" value="ECO:0007669"/>
    <property type="project" value="TreeGrafter"/>
</dbReference>
<name>A0A932MNE8_UNCTE</name>
<sequence>MATVLEAGPAAPARAHRRNISLLVFAHMANDAYHGFLSPLMPLLAQKLQLSLSMVGLLSSAHGITADMGQLLFGYFADRLRKGWLMALGPLLGALLALMFFMPNFWALFGLLLIGGVGSACFHPVASVLASESAGRRRGLGVSLYISGGRLGTAAGAATATFLVTRYGPEGVIYGAVPGLVFGLFLLFFSPPFRGSASLAHPSLAETFKSLRLVFRPLARLWIVSLCRTSVTMTVNAFVPLFIVSTGGTVAQGGRTVTLHLLAATAGGIFGGHLSDRMGRRFVTIASIMLGTPLIVLAFFLPDPLRTLAFMGAGAAFYGSMGVSVTYAQEIAPAHAALVSSFMLGAMWFVASGSMVAVGALSDAFGLAAALPVYCATVGGIGTILSFGLPRFK</sequence>
<proteinExistence type="predicted"/>
<feature type="transmembrane region" description="Helical" evidence="5">
    <location>
        <begin position="142"/>
        <end position="165"/>
    </location>
</feature>
<dbReference type="GO" id="GO:0022857">
    <property type="term" value="F:transmembrane transporter activity"/>
    <property type="evidence" value="ECO:0007669"/>
    <property type="project" value="InterPro"/>
</dbReference>
<keyword evidence="4 5" id="KW-0472">Membrane</keyword>
<evidence type="ECO:0000313" key="7">
    <source>
        <dbReference type="EMBL" id="MBI3126116.1"/>
    </source>
</evidence>
<dbReference type="SUPFAM" id="SSF103473">
    <property type="entry name" value="MFS general substrate transporter"/>
    <property type="match status" value="1"/>
</dbReference>
<dbReference type="PANTHER" id="PTHR43129">
    <property type="entry name" value="FOSMIDOMYCIN RESISTANCE PROTEIN"/>
    <property type="match status" value="1"/>
</dbReference>
<evidence type="ECO:0000256" key="3">
    <source>
        <dbReference type="ARBA" id="ARBA00022989"/>
    </source>
</evidence>
<feature type="transmembrane region" description="Helical" evidence="5">
    <location>
        <begin position="108"/>
        <end position="130"/>
    </location>
</feature>
<feature type="transmembrane region" description="Helical" evidence="5">
    <location>
        <begin position="335"/>
        <end position="358"/>
    </location>
</feature>
<dbReference type="InterPro" id="IPR005829">
    <property type="entry name" value="Sugar_transporter_CS"/>
</dbReference>
<feature type="transmembrane region" description="Helical" evidence="5">
    <location>
        <begin position="221"/>
        <end position="245"/>
    </location>
</feature>
<dbReference type="InterPro" id="IPR036259">
    <property type="entry name" value="MFS_trans_sf"/>
</dbReference>
<dbReference type="Gene3D" id="1.20.1250.20">
    <property type="entry name" value="MFS general substrate transporter like domains"/>
    <property type="match status" value="2"/>
</dbReference>
<feature type="transmembrane region" description="Helical" evidence="5">
    <location>
        <begin position="171"/>
        <end position="189"/>
    </location>
</feature>
<keyword evidence="3 5" id="KW-1133">Transmembrane helix</keyword>
<dbReference type="InterPro" id="IPR011701">
    <property type="entry name" value="MFS"/>
</dbReference>
<feature type="transmembrane region" description="Helical" evidence="5">
    <location>
        <begin position="83"/>
        <end position="102"/>
    </location>
</feature>
<feature type="transmembrane region" description="Helical" evidence="5">
    <location>
        <begin position="364"/>
        <end position="389"/>
    </location>
</feature>
<dbReference type="Proteomes" id="UP000782312">
    <property type="component" value="Unassembled WGS sequence"/>
</dbReference>
<dbReference type="AlphaFoldDB" id="A0A932MNE8"/>
<keyword evidence="2 5" id="KW-0812">Transmembrane</keyword>
<dbReference type="Pfam" id="PF07690">
    <property type="entry name" value="MFS_1"/>
    <property type="match status" value="1"/>
</dbReference>
<feature type="transmembrane region" description="Helical" evidence="5">
    <location>
        <begin position="307"/>
        <end position="328"/>
    </location>
</feature>
<accession>A0A932MNE8</accession>
<feature type="transmembrane region" description="Helical" evidence="5">
    <location>
        <begin position="50"/>
        <end position="76"/>
    </location>
</feature>
<dbReference type="PROSITE" id="PS00216">
    <property type="entry name" value="SUGAR_TRANSPORT_1"/>
    <property type="match status" value="1"/>
</dbReference>
<comment type="subcellular location">
    <subcellularLocation>
        <location evidence="1">Membrane</location>
        <topology evidence="1">Multi-pass membrane protein</topology>
    </subcellularLocation>
</comment>
<feature type="transmembrane region" description="Helical" evidence="5">
    <location>
        <begin position="282"/>
        <end position="301"/>
    </location>
</feature>
<protein>
    <submittedName>
        <fullName evidence="7">MFS transporter</fullName>
    </submittedName>
</protein>
<gene>
    <name evidence="7" type="ORF">HYZ11_00755</name>
</gene>
<evidence type="ECO:0000259" key="6">
    <source>
        <dbReference type="PROSITE" id="PS50850"/>
    </source>
</evidence>
<dbReference type="EMBL" id="JACPUR010000001">
    <property type="protein sequence ID" value="MBI3126116.1"/>
    <property type="molecule type" value="Genomic_DNA"/>
</dbReference>
<feature type="transmembrane region" description="Helical" evidence="5">
    <location>
        <begin position="257"/>
        <end position="275"/>
    </location>
</feature>
<dbReference type="PROSITE" id="PS50850">
    <property type="entry name" value="MFS"/>
    <property type="match status" value="1"/>
</dbReference>
<evidence type="ECO:0000256" key="1">
    <source>
        <dbReference type="ARBA" id="ARBA00004141"/>
    </source>
</evidence>
<comment type="caution">
    <text evidence="7">The sequence shown here is derived from an EMBL/GenBank/DDBJ whole genome shotgun (WGS) entry which is preliminary data.</text>
</comment>
<evidence type="ECO:0000256" key="2">
    <source>
        <dbReference type="ARBA" id="ARBA00022692"/>
    </source>
</evidence>
<evidence type="ECO:0000313" key="8">
    <source>
        <dbReference type="Proteomes" id="UP000782312"/>
    </source>
</evidence>
<dbReference type="CDD" id="cd17478">
    <property type="entry name" value="MFS_FsR"/>
    <property type="match status" value="1"/>
</dbReference>